<dbReference type="SUPFAM" id="SSF90112">
    <property type="entry name" value="Neurotransmitter-gated ion-channel transmembrane pore"/>
    <property type="match status" value="1"/>
</dbReference>
<dbReference type="AlphaFoldDB" id="A0ABD0KZD8"/>
<keyword evidence="7 14" id="KW-0472">Membrane</keyword>
<feature type="transmembrane region" description="Helical" evidence="14">
    <location>
        <begin position="218"/>
        <end position="242"/>
    </location>
</feature>
<evidence type="ECO:0000313" key="18">
    <source>
        <dbReference type="EMBL" id="KAK7492205.1"/>
    </source>
</evidence>
<comment type="caution">
    <text evidence="18">The sequence shown here is derived from an EMBL/GenBank/DDBJ whole genome shotgun (WGS) entry which is preliminary data.</text>
</comment>
<comment type="caution">
    <text evidence="14">Lacks conserved residue(s) required for the propagation of feature annotation.</text>
</comment>
<evidence type="ECO:0000256" key="2">
    <source>
        <dbReference type="ARBA" id="ARBA00022475"/>
    </source>
</evidence>
<keyword evidence="8" id="KW-1015">Disulfide bond</keyword>
<evidence type="ECO:0000256" key="7">
    <source>
        <dbReference type="ARBA" id="ARBA00023136"/>
    </source>
</evidence>
<keyword evidence="19" id="KW-1185">Reference proteome</keyword>
<evidence type="ECO:0000256" key="8">
    <source>
        <dbReference type="ARBA" id="ARBA00023157"/>
    </source>
</evidence>
<reference evidence="18 19" key="1">
    <citation type="journal article" date="2023" name="Sci. Data">
        <title>Genome assembly of the Korean intertidal mud-creeper Batillaria attramentaria.</title>
        <authorList>
            <person name="Patra A.K."/>
            <person name="Ho P.T."/>
            <person name="Jun S."/>
            <person name="Lee S.J."/>
            <person name="Kim Y."/>
            <person name="Won Y.J."/>
        </authorList>
    </citation>
    <scope>NUCLEOTIDE SEQUENCE [LARGE SCALE GENOMIC DNA]</scope>
    <source>
        <strain evidence="18">Wonlab-2016</strain>
    </source>
</reference>
<keyword evidence="11" id="KW-1071">Ligand-gated ion channel</keyword>
<dbReference type="PANTHER" id="PTHR18945">
    <property type="entry name" value="NEUROTRANSMITTER GATED ION CHANNEL"/>
    <property type="match status" value="1"/>
</dbReference>
<proteinExistence type="inferred from homology"/>
<feature type="domain" description="Neurotransmitter-gated ion-channel transmembrane" evidence="17">
    <location>
        <begin position="223"/>
        <end position="470"/>
    </location>
</feature>
<dbReference type="InterPro" id="IPR018000">
    <property type="entry name" value="Neurotransmitter_ion_chnl_CS"/>
</dbReference>
<dbReference type="PRINTS" id="PR00254">
    <property type="entry name" value="NICOTINICR"/>
</dbReference>
<keyword evidence="10" id="KW-0325">Glycoprotein</keyword>
<evidence type="ECO:0000256" key="4">
    <source>
        <dbReference type="ARBA" id="ARBA00022989"/>
    </source>
</evidence>
<evidence type="ECO:0000256" key="3">
    <source>
        <dbReference type="ARBA" id="ARBA00022692"/>
    </source>
</evidence>
<dbReference type="EMBL" id="JACVVK020000105">
    <property type="protein sequence ID" value="KAK7492205.1"/>
    <property type="molecule type" value="Genomic_DNA"/>
</dbReference>
<keyword evidence="9" id="KW-0675">Receptor</keyword>
<dbReference type="SUPFAM" id="SSF63712">
    <property type="entry name" value="Nicotinic receptor ligand binding domain-like"/>
    <property type="match status" value="1"/>
</dbReference>
<comment type="subcellular location">
    <subcellularLocation>
        <location evidence="13">Synaptic cell membrane</location>
        <topology evidence="13">Multi-pass membrane protein</topology>
    </subcellularLocation>
</comment>
<dbReference type="PRINTS" id="PR00252">
    <property type="entry name" value="NRIONCHANNEL"/>
</dbReference>
<accession>A0ABD0KZD8</accession>
<dbReference type="Gene3D" id="2.70.170.10">
    <property type="entry name" value="Neurotransmitter-gated ion-channel ligand-binding domain"/>
    <property type="match status" value="1"/>
</dbReference>
<dbReference type="Pfam" id="PF02931">
    <property type="entry name" value="Neur_chan_LBD"/>
    <property type="match status" value="1"/>
</dbReference>
<feature type="compositionally biased region" description="Low complexity" evidence="15">
    <location>
        <begin position="384"/>
        <end position="393"/>
    </location>
</feature>
<dbReference type="InterPro" id="IPR038050">
    <property type="entry name" value="Neuro_actylchol_rec"/>
</dbReference>
<dbReference type="InterPro" id="IPR006202">
    <property type="entry name" value="Neur_chan_lig-bd"/>
</dbReference>
<dbReference type="Proteomes" id="UP001519460">
    <property type="component" value="Unassembled WGS sequence"/>
</dbReference>
<dbReference type="InterPro" id="IPR002394">
    <property type="entry name" value="Nicotinic_acetylcholine_rcpt"/>
</dbReference>
<dbReference type="InterPro" id="IPR036734">
    <property type="entry name" value="Neur_chan_lig-bd_sf"/>
</dbReference>
<organism evidence="18 19">
    <name type="scientific">Batillaria attramentaria</name>
    <dbReference type="NCBI Taxonomy" id="370345"/>
    <lineage>
        <taxon>Eukaryota</taxon>
        <taxon>Metazoa</taxon>
        <taxon>Spiralia</taxon>
        <taxon>Lophotrochozoa</taxon>
        <taxon>Mollusca</taxon>
        <taxon>Gastropoda</taxon>
        <taxon>Caenogastropoda</taxon>
        <taxon>Sorbeoconcha</taxon>
        <taxon>Cerithioidea</taxon>
        <taxon>Batillariidae</taxon>
        <taxon>Batillaria</taxon>
    </lineage>
</organism>
<evidence type="ECO:0000259" key="17">
    <source>
        <dbReference type="Pfam" id="PF02932"/>
    </source>
</evidence>
<evidence type="ECO:0000256" key="15">
    <source>
        <dbReference type="SAM" id="MobiDB-lite"/>
    </source>
</evidence>
<dbReference type="PROSITE" id="PS00236">
    <property type="entry name" value="NEUROTR_ION_CHANNEL"/>
    <property type="match status" value="1"/>
</dbReference>
<keyword evidence="2" id="KW-1003">Cell membrane</keyword>
<feature type="non-terminal residue" evidence="18">
    <location>
        <position position="1"/>
    </location>
</feature>
<dbReference type="CDD" id="cd18989">
    <property type="entry name" value="LGIC_ECD_cation"/>
    <property type="match status" value="1"/>
</dbReference>
<dbReference type="CDD" id="cd19051">
    <property type="entry name" value="LGIC_TM_cation"/>
    <property type="match status" value="1"/>
</dbReference>
<evidence type="ECO:0000256" key="6">
    <source>
        <dbReference type="ARBA" id="ARBA00023065"/>
    </source>
</evidence>
<feature type="domain" description="Neurotransmitter-gated ion-channel ligand-binding" evidence="16">
    <location>
        <begin position="10"/>
        <end position="215"/>
    </location>
</feature>
<dbReference type="InterPro" id="IPR036719">
    <property type="entry name" value="Neuro-gated_channel_TM_sf"/>
</dbReference>
<sequence>YSATADDVARLHDDLFASYKRVIPPVYNQTHAVKVQLSLFLLMIHDLDMKNQVLTTSGWVNMQWDDEFLTWTPDDYGGVEEISVTQNTVWLPDLLVENTAQSFAELGSDTMLVSITHEGHMSWEPGILTKTICEVNIGKYPFDFQSCEIKFLTWMHTNKTLDVQPGSSLVSLDACIPNGEWDITQAVAEPYFYPSTYKPGTAHTGVTFRIELHRKRTFYVLNTIIPVVMLSLLNVLVFLLPASSGEKMALAVTVLLSFTVYLSIISEVMPKTSESISILAVYLTLLLSLSTLSVLSSGVVMNMIHQDTERPVPRYLKCLLCCRLRQIRLRLKKQRRRRQVHRDQSYHNGDLILLRKRSFVDRKSSQRRKHMEERSNHHSHSHTNHGVLSSAEEGSGGGGVGGLGDGGVAMCEKEQQLRAECSPLFSGAPEGGDDVEYDDYWAYVTWNDVASATDNLLFWVFLVITVSSTATVLLLFSY</sequence>
<dbReference type="FunFam" id="2.70.170.10:FF:000028">
    <property type="entry name" value="AcetylCholine Receptor"/>
    <property type="match status" value="1"/>
</dbReference>
<evidence type="ECO:0000256" key="10">
    <source>
        <dbReference type="ARBA" id="ARBA00023180"/>
    </source>
</evidence>
<keyword evidence="1 14" id="KW-0813">Transport</keyword>
<evidence type="ECO:0000256" key="1">
    <source>
        <dbReference type="ARBA" id="ARBA00022448"/>
    </source>
</evidence>
<keyword evidence="5" id="KW-0770">Synapse</keyword>
<dbReference type="InterPro" id="IPR006029">
    <property type="entry name" value="Neurotrans-gated_channel_TM"/>
</dbReference>
<keyword evidence="3 14" id="KW-0812">Transmembrane</keyword>
<evidence type="ECO:0000256" key="11">
    <source>
        <dbReference type="ARBA" id="ARBA00023286"/>
    </source>
</evidence>
<dbReference type="GO" id="GO:0034220">
    <property type="term" value="P:monoatomic ion transmembrane transport"/>
    <property type="evidence" value="ECO:0007669"/>
    <property type="project" value="UniProtKB-KW"/>
</dbReference>
<dbReference type="GO" id="GO:0097060">
    <property type="term" value="C:synaptic membrane"/>
    <property type="evidence" value="ECO:0007669"/>
    <property type="project" value="UniProtKB-SubCell"/>
</dbReference>
<evidence type="ECO:0000256" key="12">
    <source>
        <dbReference type="ARBA" id="ARBA00023303"/>
    </source>
</evidence>
<feature type="transmembrane region" description="Helical" evidence="14">
    <location>
        <begin position="278"/>
        <end position="304"/>
    </location>
</feature>
<evidence type="ECO:0000259" key="16">
    <source>
        <dbReference type="Pfam" id="PF02931"/>
    </source>
</evidence>
<evidence type="ECO:0000256" key="14">
    <source>
        <dbReference type="RuleBase" id="RU000687"/>
    </source>
</evidence>
<name>A0ABD0KZD8_9CAEN</name>
<evidence type="ECO:0000256" key="5">
    <source>
        <dbReference type="ARBA" id="ARBA00023018"/>
    </source>
</evidence>
<dbReference type="Pfam" id="PF02932">
    <property type="entry name" value="Neur_chan_memb"/>
    <property type="match status" value="1"/>
</dbReference>
<keyword evidence="6 14" id="KW-0406">Ion transport</keyword>
<feature type="compositionally biased region" description="Basic and acidic residues" evidence="15">
    <location>
        <begin position="361"/>
        <end position="376"/>
    </location>
</feature>
<keyword evidence="4 14" id="KW-1133">Transmembrane helix</keyword>
<feature type="region of interest" description="Disordered" evidence="15">
    <location>
        <begin position="361"/>
        <end position="396"/>
    </location>
</feature>
<evidence type="ECO:0000313" key="19">
    <source>
        <dbReference type="Proteomes" id="UP001519460"/>
    </source>
</evidence>
<protein>
    <submittedName>
        <fullName evidence="18">Uncharacterized protein</fullName>
    </submittedName>
</protein>
<comment type="similarity">
    <text evidence="14">Belongs to the ligand-gated ion channel (TC 1.A.9) family.</text>
</comment>
<feature type="transmembrane region" description="Helical" evidence="14">
    <location>
        <begin position="456"/>
        <end position="476"/>
    </location>
</feature>
<keyword evidence="12 14" id="KW-0407">Ion channel</keyword>
<evidence type="ECO:0000256" key="9">
    <source>
        <dbReference type="ARBA" id="ARBA00023170"/>
    </source>
</evidence>
<evidence type="ECO:0000256" key="13">
    <source>
        <dbReference type="ARBA" id="ARBA00034099"/>
    </source>
</evidence>
<dbReference type="InterPro" id="IPR006201">
    <property type="entry name" value="Neur_channel"/>
</dbReference>
<gene>
    <name evidence="18" type="ORF">BaRGS_00016502</name>
</gene>
<dbReference type="Gene3D" id="1.20.58.390">
    <property type="entry name" value="Neurotransmitter-gated ion-channel transmembrane domain"/>
    <property type="match status" value="1"/>
</dbReference>